<accession>A0A9D4U4W8</accession>
<dbReference type="EMBL" id="JABFUD020000023">
    <property type="protein sequence ID" value="KAI5061140.1"/>
    <property type="molecule type" value="Genomic_DNA"/>
</dbReference>
<keyword evidence="8" id="KW-0342">GTP-binding</keyword>
<keyword evidence="3" id="KW-0934">Plastid</keyword>
<dbReference type="Pfam" id="PF03764">
    <property type="entry name" value="EFG_IV"/>
    <property type="match status" value="1"/>
</dbReference>
<dbReference type="InterPro" id="IPR031157">
    <property type="entry name" value="G_TR_CS"/>
</dbReference>
<evidence type="ECO:0000256" key="7">
    <source>
        <dbReference type="ARBA" id="ARBA00022917"/>
    </source>
</evidence>
<dbReference type="FunFam" id="3.30.230.10:FF:000006">
    <property type="entry name" value="Translation elongation factor 2"/>
    <property type="match status" value="1"/>
</dbReference>
<dbReference type="GO" id="GO:0003924">
    <property type="term" value="F:GTPase activity"/>
    <property type="evidence" value="ECO:0007669"/>
    <property type="project" value="InterPro"/>
</dbReference>
<dbReference type="Pfam" id="PF00679">
    <property type="entry name" value="EFG_C"/>
    <property type="match status" value="1"/>
</dbReference>
<keyword evidence="7" id="KW-0648">Protein biosynthesis</keyword>
<dbReference type="GO" id="GO:0005525">
    <property type="term" value="F:GTP binding"/>
    <property type="evidence" value="ECO:0007669"/>
    <property type="project" value="UniProtKB-KW"/>
</dbReference>
<dbReference type="PROSITE" id="PS00301">
    <property type="entry name" value="G_TR_1"/>
    <property type="match status" value="1"/>
</dbReference>
<evidence type="ECO:0000259" key="10">
    <source>
        <dbReference type="PROSITE" id="PS51722"/>
    </source>
</evidence>
<dbReference type="CDD" id="cd16261">
    <property type="entry name" value="EF2_snRNP_III"/>
    <property type="match status" value="1"/>
</dbReference>
<keyword evidence="6" id="KW-0378">Hydrolase</keyword>
<keyword evidence="2" id="KW-0963">Cytoplasm</keyword>
<dbReference type="SMART" id="SM00838">
    <property type="entry name" value="EFG_C"/>
    <property type="match status" value="1"/>
</dbReference>
<keyword evidence="4" id="KW-0547">Nucleotide-binding</keyword>
<dbReference type="Gene3D" id="3.30.230.10">
    <property type="match status" value="1"/>
</dbReference>
<dbReference type="CDD" id="cd04096">
    <property type="entry name" value="eEF2_snRNP_like_C"/>
    <property type="match status" value="1"/>
</dbReference>
<evidence type="ECO:0000256" key="9">
    <source>
        <dbReference type="ARBA" id="ARBA00049117"/>
    </source>
</evidence>
<organism evidence="11 12">
    <name type="scientific">Adiantum capillus-veneris</name>
    <name type="common">Maidenhair fern</name>
    <dbReference type="NCBI Taxonomy" id="13818"/>
    <lineage>
        <taxon>Eukaryota</taxon>
        <taxon>Viridiplantae</taxon>
        <taxon>Streptophyta</taxon>
        <taxon>Embryophyta</taxon>
        <taxon>Tracheophyta</taxon>
        <taxon>Polypodiopsida</taxon>
        <taxon>Polypodiidae</taxon>
        <taxon>Polypodiales</taxon>
        <taxon>Pteridineae</taxon>
        <taxon>Pteridaceae</taxon>
        <taxon>Vittarioideae</taxon>
        <taxon>Adiantum</taxon>
    </lineage>
</organism>
<dbReference type="AlphaFoldDB" id="A0A9D4U4W8"/>
<dbReference type="FunFam" id="2.40.30.10:FF:000010">
    <property type="entry name" value="Translation elongation factor 2"/>
    <property type="match status" value="1"/>
</dbReference>
<dbReference type="PROSITE" id="PS51722">
    <property type="entry name" value="G_TR_2"/>
    <property type="match status" value="1"/>
</dbReference>
<dbReference type="InterPro" id="IPR020568">
    <property type="entry name" value="Ribosomal_Su5_D2-typ_SF"/>
</dbReference>
<dbReference type="InterPro" id="IPR035647">
    <property type="entry name" value="EFG_III/V"/>
</dbReference>
<dbReference type="OrthoDB" id="1850324at2759"/>
<dbReference type="FunFam" id="3.30.70.240:FF:000003">
    <property type="entry name" value="Translation elongation factor 2"/>
    <property type="match status" value="1"/>
</dbReference>
<comment type="caution">
    <text evidence="11">The sequence shown here is derived from an EMBL/GenBank/DDBJ whole genome shotgun (WGS) entry which is preliminary data.</text>
</comment>
<dbReference type="InterPro" id="IPR000640">
    <property type="entry name" value="EFG_V-like"/>
</dbReference>
<dbReference type="CDD" id="cd01681">
    <property type="entry name" value="aeEF2_snRNP_like_IV"/>
    <property type="match status" value="1"/>
</dbReference>
<evidence type="ECO:0000313" key="12">
    <source>
        <dbReference type="Proteomes" id="UP000886520"/>
    </source>
</evidence>
<sequence length="820" mass="91281">MVKFSVEEVRRIMDKKHNIRNMSVIAHVDHGKTTLTDSLVAAAGIIAQEAAGDVRLTDTREDEANRGITIKSTGISLFYEMAEASLKDFKGERDGNEYLINLIDSPGHVDFSSEVTAALRITDGALVVVDCVEVNKLDRCFLELQHEGEEAYQTFQRVIENANVIISTYEDPRLGDVQVYPEKGTVAFSAGLHGWAFTLTKFAKMYADKSRVDQIKMMEKLWGENYFDPSTRKWTTKHTGSTTCQRGFVQFVYNPIKKIIDACMTGKKDELWEMLEKVKVSLRSEDKEQTGKALMKRVMQNWLPASDALLEMMVFHLPSPAKAQRYRVENLYEGPLDDAYATAVRNCDPEGPLMLYVSKMIPAFDKGRFFAFGRVFSGKVSTGMKVRIMGPNYVPGQKTDLYVKSVQRTVIWMGRRQESVDDVPCGSTVAMVGLDQSISKNATLTDEREVHAHPIRAMKFSVSPVVRVAVQCKAAADLPKLVEGLKRLAKSDPMVVCSIEESGEHIVAGAGELHLEICLKDLKDDFMGGAEIVVSDPIVSFRETVLEKSSHTVMSKSPNKHNRLYFEARPLEEGLAEAIDEGRIGPMDDPKARSKILIEEFSWDKDVAKKIWCFGPETAGPNMLVDMTKGIQYLNEIKDSVVAAFQSTTKAGVLAEENMRGIAFEVCDVMLHTDSIHRGGGQIIPTAHRAMYAAQLTAKPRLLEPVYLVEIQAPEQALGGIDGVLNQKRGHVFEANQRAGTPLYNIKAYLPVVESFGFSGTLRAATSGQAFPQAVFDHWEMMSSDPNDCTSQAAQIVANIRKRKGMKEKITPLSEYEDKL</sequence>
<dbReference type="FunFam" id="3.90.1430.10:FF:000003">
    <property type="entry name" value="Elongation factor 2"/>
    <property type="match status" value="1"/>
</dbReference>
<dbReference type="GO" id="GO:1990904">
    <property type="term" value="C:ribonucleoprotein complex"/>
    <property type="evidence" value="ECO:0007669"/>
    <property type="project" value="TreeGrafter"/>
</dbReference>
<dbReference type="CDD" id="cd16268">
    <property type="entry name" value="EF2_II"/>
    <property type="match status" value="1"/>
</dbReference>
<dbReference type="GO" id="GO:0005829">
    <property type="term" value="C:cytosol"/>
    <property type="evidence" value="ECO:0007669"/>
    <property type="project" value="TreeGrafter"/>
</dbReference>
<dbReference type="Gene3D" id="3.90.1430.10">
    <property type="entry name" value="Yeast translation eEF2 (G' domain)"/>
    <property type="match status" value="1"/>
</dbReference>
<dbReference type="InterPro" id="IPR014721">
    <property type="entry name" value="Ribsml_uS5_D2-typ_fold_subgr"/>
</dbReference>
<comment type="catalytic activity">
    <reaction evidence="9">
        <text>GTP + H2O = GDP + phosphate + H(+)</text>
        <dbReference type="Rhea" id="RHEA:19669"/>
        <dbReference type="ChEBI" id="CHEBI:15377"/>
        <dbReference type="ChEBI" id="CHEBI:15378"/>
        <dbReference type="ChEBI" id="CHEBI:37565"/>
        <dbReference type="ChEBI" id="CHEBI:43474"/>
        <dbReference type="ChEBI" id="CHEBI:58189"/>
    </reaction>
    <physiologicalReaction direction="left-to-right" evidence="9">
        <dbReference type="Rhea" id="RHEA:19670"/>
    </physiologicalReaction>
</comment>
<dbReference type="Pfam" id="PF03144">
    <property type="entry name" value="GTP_EFTU_D2"/>
    <property type="match status" value="1"/>
</dbReference>
<dbReference type="InterPro" id="IPR027417">
    <property type="entry name" value="P-loop_NTPase"/>
</dbReference>
<dbReference type="InterPro" id="IPR009000">
    <property type="entry name" value="Transl_B-barrel_sf"/>
</dbReference>
<dbReference type="SUPFAM" id="SSF50447">
    <property type="entry name" value="Translation proteins"/>
    <property type="match status" value="1"/>
</dbReference>
<evidence type="ECO:0000313" key="11">
    <source>
        <dbReference type="EMBL" id="KAI5061140.1"/>
    </source>
</evidence>
<dbReference type="InterPro" id="IPR005517">
    <property type="entry name" value="Transl_elong_EFG/EF2_IV"/>
</dbReference>
<comment type="subcellular location">
    <subcellularLocation>
        <location evidence="1">Cytoplasm</location>
    </subcellularLocation>
</comment>
<keyword evidence="5" id="KW-0251">Elongation factor</keyword>
<dbReference type="InterPro" id="IPR000795">
    <property type="entry name" value="T_Tr_GTP-bd_dom"/>
</dbReference>
<dbReference type="SMART" id="SM00889">
    <property type="entry name" value="EFG_IV"/>
    <property type="match status" value="1"/>
</dbReference>
<dbReference type="SUPFAM" id="SSF52540">
    <property type="entry name" value="P-loop containing nucleoside triphosphate hydrolases"/>
    <property type="match status" value="1"/>
</dbReference>
<dbReference type="Gene3D" id="3.30.70.870">
    <property type="entry name" value="Elongation Factor G (Translational Gtpase), domain 3"/>
    <property type="match status" value="1"/>
</dbReference>
<dbReference type="Gene3D" id="3.30.70.240">
    <property type="match status" value="1"/>
</dbReference>
<dbReference type="SUPFAM" id="SSF54211">
    <property type="entry name" value="Ribosomal protein S5 domain 2-like"/>
    <property type="match status" value="1"/>
</dbReference>
<evidence type="ECO:0000256" key="2">
    <source>
        <dbReference type="ARBA" id="ARBA00022490"/>
    </source>
</evidence>
<reference evidence="11" key="1">
    <citation type="submission" date="2021-01" db="EMBL/GenBank/DDBJ databases">
        <title>Adiantum capillus-veneris genome.</title>
        <authorList>
            <person name="Fang Y."/>
            <person name="Liao Q."/>
        </authorList>
    </citation>
    <scope>NUCLEOTIDE SEQUENCE</scope>
    <source>
        <strain evidence="11">H3</strain>
        <tissue evidence="11">Leaf</tissue>
    </source>
</reference>
<evidence type="ECO:0000256" key="1">
    <source>
        <dbReference type="ARBA" id="ARBA00004496"/>
    </source>
</evidence>
<dbReference type="InterPro" id="IPR004161">
    <property type="entry name" value="EFTu-like_2"/>
</dbReference>
<dbReference type="Pfam" id="PF00009">
    <property type="entry name" value="GTP_EFTU"/>
    <property type="match status" value="1"/>
</dbReference>
<dbReference type="PANTHER" id="PTHR42908">
    <property type="entry name" value="TRANSLATION ELONGATION FACTOR-RELATED"/>
    <property type="match status" value="1"/>
</dbReference>
<keyword evidence="12" id="KW-1185">Reference proteome</keyword>
<dbReference type="PRINTS" id="PR00315">
    <property type="entry name" value="ELONGATNFCT"/>
</dbReference>
<proteinExistence type="predicted"/>
<dbReference type="PANTHER" id="PTHR42908:SF10">
    <property type="entry name" value="EUKARYOTIC TRANSLATION ELONGATION FACTOR 2"/>
    <property type="match status" value="1"/>
</dbReference>
<dbReference type="GO" id="GO:0043022">
    <property type="term" value="F:ribosome binding"/>
    <property type="evidence" value="ECO:0007669"/>
    <property type="project" value="TreeGrafter"/>
</dbReference>
<dbReference type="SUPFAM" id="SSF54980">
    <property type="entry name" value="EF-G C-terminal domain-like"/>
    <property type="match status" value="2"/>
</dbReference>
<dbReference type="GO" id="GO:0003746">
    <property type="term" value="F:translation elongation factor activity"/>
    <property type="evidence" value="ECO:0007669"/>
    <property type="project" value="UniProtKB-KW"/>
</dbReference>
<gene>
    <name evidence="11" type="ORF">GOP47_0023645</name>
</gene>
<dbReference type="FunFam" id="3.30.70.870:FF:000002">
    <property type="entry name" value="Translation elongation factor 2"/>
    <property type="match status" value="1"/>
</dbReference>
<name>A0A9D4U4W8_ADICA</name>
<keyword evidence="3" id="KW-0150">Chloroplast</keyword>
<evidence type="ECO:0000256" key="5">
    <source>
        <dbReference type="ARBA" id="ARBA00022768"/>
    </source>
</evidence>
<dbReference type="InterPro" id="IPR041095">
    <property type="entry name" value="EFG_II"/>
</dbReference>
<feature type="domain" description="Tr-type G" evidence="10">
    <location>
        <begin position="17"/>
        <end position="133"/>
    </location>
</feature>
<evidence type="ECO:0000256" key="4">
    <source>
        <dbReference type="ARBA" id="ARBA00022741"/>
    </source>
</evidence>
<evidence type="ECO:0000256" key="3">
    <source>
        <dbReference type="ARBA" id="ARBA00022528"/>
    </source>
</evidence>
<dbReference type="Proteomes" id="UP000886520">
    <property type="component" value="Chromosome 23"/>
</dbReference>
<evidence type="ECO:0000256" key="6">
    <source>
        <dbReference type="ARBA" id="ARBA00022801"/>
    </source>
</evidence>
<dbReference type="Gene3D" id="3.40.50.300">
    <property type="entry name" value="P-loop containing nucleotide triphosphate hydrolases"/>
    <property type="match status" value="1"/>
</dbReference>
<evidence type="ECO:0000256" key="8">
    <source>
        <dbReference type="ARBA" id="ARBA00023134"/>
    </source>
</evidence>
<protein>
    <recommendedName>
        <fullName evidence="10">Tr-type G domain-containing protein</fullName>
    </recommendedName>
</protein>
<dbReference type="Pfam" id="PF14492">
    <property type="entry name" value="EFG_III"/>
    <property type="match status" value="1"/>
</dbReference>
<dbReference type="Gene3D" id="2.40.30.10">
    <property type="entry name" value="Translation factors"/>
    <property type="match status" value="1"/>
</dbReference>